<sequence length="79" mass="8449">MTHTTQTPHISEPLCAQPHMGIRSRTRGPDPYTRSSDMARGWRQDGPPVKTADGTGGIAPCAASHPGQEQSGKQRGRVS</sequence>
<dbReference type="Proteomes" id="UP001153328">
    <property type="component" value="Unassembled WGS sequence"/>
</dbReference>
<evidence type="ECO:0000256" key="1">
    <source>
        <dbReference type="SAM" id="MobiDB-lite"/>
    </source>
</evidence>
<reference evidence="2" key="1">
    <citation type="submission" date="2021-06" db="EMBL/GenBank/DDBJ databases">
        <authorList>
            <person name="Arsene-Ploetze F."/>
        </authorList>
    </citation>
    <scope>NUCLEOTIDE SEQUENCE</scope>
    <source>
        <strain evidence="2">SBRY1</strain>
    </source>
</reference>
<dbReference type="AlphaFoldDB" id="A0A9W4MEW9"/>
<evidence type="ECO:0000313" key="2">
    <source>
        <dbReference type="EMBL" id="CAG7650886.1"/>
    </source>
</evidence>
<comment type="caution">
    <text evidence="2">The sequence shown here is derived from an EMBL/GenBank/DDBJ whole genome shotgun (WGS) entry which is preliminary data.</text>
</comment>
<evidence type="ECO:0000313" key="3">
    <source>
        <dbReference type="Proteomes" id="UP001153328"/>
    </source>
</evidence>
<keyword evidence="3" id="KW-1185">Reference proteome</keyword>
<protein>
    <submittedName>
        <fullName evidence="2">Uncharacterized protein</fullName>
    </submittedName>
</protein>
<gene>
    <name evidence="2" type="ORF">SBRY_50470</name>
</gene>
<organism evidence="2 3">
    <name type="scientific">Actinacidiphila bryophytorum</name>
    <dbReference type="NCBI Taxonomy" id="1436133"/>
    <lineage>
        <taxon>Bacteria</taxon>
        <taxon>Bacillati</taxon>
        <taxon>Actinomycetota</taxon>
        <taxon>Actinomycetes</taxon>
        <taxon>Kitasatosporales</taxon>
        <taxon>Streptomycetaceae</taxon>
        <taxon>Actinacidiphila</taxon>
    </lineage>
</organism>
<accession>A0A9W4MEW9</accession>
<proteinExistence type="predicted"/>
<feature type="region of interest" description="Disordered" evidence="1">
    <location>
        <begin position="1"/>
        <end position="79"/>
    </location>
</feature>
<name>A0A9W4MEW9_9ACTN</name>
<dbReference type="EMBL" id="CAJVAX010000019">
    <property type="protein sequence ID" value="CAG7650886.1"/>
    <property type="molecule type" value="Genomic_DNA"/>
</dbReference>